<reference evidence="1 2" key="1">
    <citation type="submission" date="2018-10" db="EMBL/GenBank/DDBJ databases">
        <title>Sinomicrobium pectinilyticum sp. nov., a pectinase-producing bacterium isolated from alkaline and saline soil, and emended description of the genus Sinomicrobium.</title>
        <authorList>
            <person name="Cheng B."/>
            <person name="Li C."/>
            <person name="Lai Q."/>
            <person name="Du M."/>
            <person name="Shao Z."/>
            <person name="Xu P."/>
            <person name="Yang C."/>
        </authorList>
    </citation>
    <scope>NUCLEOTIDE SEQUENCE [LARGE SCALE GENOMIC DNA]</scope>
    <source>
        <strain evidence="1 2">5DNS001</strain>
    </source>
</reference>
<dbReference type="Proteomes" id="UP000267469">
    <property type="component" value="Unassembled WGS sequence"/>
</dbReference>
<organism evidence="1 2">
    <name type="scientific">Sinomicrobium pectinilyticum</name>
    <dbReference type="NCBI Taxonomy" id="1084421"/>
    <lineage>
        <taxon>Bacteria</taxon>
        <taxon>Pseudomonadati</taxon>
        <taxon>Bacteroidota</taxon>
        <taxon>Flavobacteriia</taxon>
        <taxon>Flavobacteriales</taxon>
        <taxon>Flavobacteriaceae</taxon>
        <taxon>Sinomicrobium</taxon>
    </lineage>
</organism>
<keyword evidence="2" id="KW-1185">Reference proteome</keyword>
<accession>A0A3N0F1I1</accession>
<comment type="caution">
    <text evidence="1">The sequence shown here is derived from an EMBL/GenBank/DDBJ whole genome shotgun (WGS) entry which is preliminary data.</text>
</comment>
<proteinExistence type="predicted"/>
<evidence type="ECO:0000313" key="2">
    <source>
        <dbReference type="Proteomes" id="UP000267469"/>
    </source>
</evidence>
<dbReference type="AlphaFoldDB" id="A0A3N0F1I1"/>
<sequence>MKKGFTACFIHPGSGINYYGIRIMIGKHKKELEQLPDEMKHEINKCMEIYRELEKYDKGKTDIKTLHDRLGNILEKYEI</sequence>
<dbReference type="EMBL" id="RJTM01000008">
    <property type="protein sequence ID" value="RNL94013.1"/>
    <property type="molecule type" value="Genomic_DNA"/>
</dbReference>
<dbReference type="RefSeq" id="WP_123214285.1">
    <property type="nucleotide sequence ID" value="NZ_RJTM01000008.1"/>
</dbReference>
<evidence type="ECO:0000313" key="1">
    <source>
        <dbReference type="EMBL" id="RNL94013.1"/>
    </source>
</evidence>
<gene>
    <name evidence="1" type="ORF">ED312_01775</name>
</gene>
<name>A0A3N0F1I1_SINP1</name>
<protein>
    <submittedName>
        <fullName evidence="1">Uncharacterized protein</fullName>
    </submittedName>
</protein>